<dbReference type="InterPro" id="IPR032816">
    <property type="entry name" value="VTT_dom"/>
</dbReference>
<feature type="transmembrane region" description="Helical" evidence="8">
    <location>
        <begin position="311"/>
        <end position="330"/>
    </location>
</feature>
<name>A0A1M7RMS6_9ACTN</name>
<evidence type="ECO:0000313" key="10">
    <source>
        <dbReference type="EMBL" id="SHN47398.1"/>
    </source>
</evidence>
<feature type="domain" description="VTT" evidence="9">
    <location>
        <begin position="37"/>
        <end position="164"/>
    </location>
</feature>
<comment type="subcellular location">
    <subcellularLocation>
        <location evidence="1">Cell membrane</location>
        <topology evidence="1">Multi-pass membrane protein</topology>
    </subcellularLocation>
</comment>
<feature type="transmembrane region" description="Helical" evidence="8">
    <location>
        <begin position="228"/>
        <end position="252"/>
    </location>
</feature>
<feature type="transmembrane region" description="Helical" evidence="8">
    <location>
        <begin position="6"/>
        <end position="24"/>
    </location>
</feature>
<dbReference type="EMBL" id="FRCS01000023">
    <property type="protein sequence ID" value="SHN47398.1"/>
    <property type="molecule type" value="Genomic_DNA"/>
</dbReference>
<sequence>METLLDGLLGLPAPLVVVFAALVLAGEPALLAGLVLPSVSTALGLGFLAYSGTLSLPVALATAAVAVLVGDTCGYLIGRRRTGHPAAGDVRRGFVQRRLDGALTRASALLGRHGGRAVFVARWVVGARTLVPRLAGAAGMTPGSFARYSVPAGLLWSGAYVGGGFLAGSSYQQVSAVAGQASLGLVTVAAALVAGILAGRRLGRHPELPAKLIARLAGARPWTGASTALLVVVLTLVGGMLTALVAVAVRAGGVPRLDQPVADALATHSDNALALAAEILLLSTPSYAVVAAAAVVVLLRPVRSRRQQGPIGLLASGGAVVPLVILGIVLNAAEGIARTDHLFAVQHAISTTAVVLATWTVARKRRSRLAKGSAWTFGITVLVLLAGDRVYVGWGTVSSTTAAMLIGLIWAGVFVAAWAAAPTHSAGAAGSGSGTPRTREQTASEHRDRAPAMHQAVVQVGQRLDLGAVLTRRSGPGASSTVQLEHGSDLLALLPKPASGRSGRLNLRAG</sequence>
<keyword evidence="4 8" id="KW-0812">Transmembrane</keyword>
<feature type="transmembrane region" description="Helical" evidence="8">
    <location>
        <begin position="56"/>
        <end position="77"/>
    </location>
</feature>
<keyword evidence="5 8" id="KW-1133">Transmembrane helix</keyword>
<dbReference type="Proteomes" id="UP000184440">
    <property type="component" value="Unassembled WGS sequence"/>
</dbReference>
<dbReference type="Pfam" id="PF09335">
    <property type="entry name" value="VTT_dom"/>
    <property type="match status" value="1"/>
</dbReference>
<evidence type="ECO:0000256" key="7">
    <source>
        <dbReference type="SAM" id="MobiDB-lite"/>
    </source>
</evidence>
<proteinExistence type="inferred from homology"/>
<feature type="transmembrane region" description="Helical" evidence="8">
    <location>
        <begin position="342"/>
        <end position="362"/>
    </location>
</feature>
<evidence type="ECO:0000256" key="5">
    <source>
        <dbReference type="ARBA" id="ARBA00022989"/>
    </source>
</evidence>
<evidence type="ECO:0000256" key="2">
    <source>
        <dbReference type="ARBA" id="ARBA00010792"/>
    </source>
</evidence>
<evidence type="ECO:0000256" key="6">
    <source>
        <dbReference type="ARBA" id="ARBA00023136"/>
    </source>
</evidence>
<feature type="transmembrane region" description="Helical" evidence="8">
    <location>
        <begin position="400"/>
        <end position="421"/>
    </location>
</feature>
<evidence type="ECO:0000313" key="11">
    <source>
        <dbReference type="Proteomes" id="UP000184440"/>
    </source>
</evidence>
<feature type="transmembrane region" description="Helical" evidence="8">
    <location>
        <begin position="272"/>
        <end position="299"/>
    </location>
</feature>
<feature type="compositionally biased region" description="Basic and acidic residues" evidence="7">
    <location>
        <begin position="437"/>
        <end position="451"/>
    </location>
</feature>
<evidence type="ECO:0000256" key="1">
    <source>
        <dbReference type="ARBA" id="ARBA00004651"/>
    </source>
</evidence>
<dbReference type="OrthoDB" id="9813426at2"/>
<dbReference type="PANTHER" id="PTHR30353:SF0">
    <property type="entry name" value="TRANSMEMBRANE PROTEIN"/>
    <property type="match status" value="1"/>
</dbReference>
<feature type="transmembrane region" description="Helical" evidence="8">
    <location>
        <begin position="374"/>
        <end position="394"/>
    </location>
</feature>
<accession>A0A1M7RMS6</accession>
<reference evidence="10 11" key="1">
    <citation type="submission" date="2016-11" db="EMBL/GenBank/DDBJ databases">
        <authorList>
            <person name="Jaros S."/>
            <person name="Januszkiewicz K."/>
            <person name="Wedrychowicz H."/>
        </authorList>
    </citation>
    <scope>NUCLEOTIDE SEQUENCE [LARGE SCALE GENOMIC DNA]</scope>
    <source>
        <strain evidence="10 11">DSM 46144</strain>
    </source>
</reference>
<dbReference type="InterPro" id="IPR032818">
    <property type="entry name" value="DedA-like"/>
</dbReference>
<protein>
    <submittedName>
        <fullName evidence="10">Undecaprenyl-diphosphatase</fullName>
    </submittedName>
</protein>
<feature type="region of interest" description="Disordered" evidence="7">
    <location>
        <begin position="425"/>
        <end position="452"/>
    </location>
</feature>
<dbReference type="RefSeq" id="WP_073265217.1">
    <property type="nucleotide sequence ID" value="NZ_FRCS01000023.1"/>
</dbReference>
<dbReference type="STRING" id="134849.SAMN05443668_12344"/>
<keyword evidence="6 8" id="KW-0472">Membrane</keyword>
<dbReference type="GO" id="GO:0005886">
    <property type="term" value="C:plasma membrane"/>
    <property type="evidence" value="ECO:0007669"/>
    <property type="project" value="UniProtKB-SubCell"/>
</dbReference>
<keyword evidence="11" id="KW-1185">Reference proteome</keyword>
<keyword evidence="3" id="KW-1003">Cell membrane</keyword>
<feature type="transmembrane region" description="Helical" evidence="8">
    <location>
        <begin position="150"/>
        <end position="171"/>
    </location>
</feature>
<evidence type="ECO:0000256" key="4">
    <source>
        <dbReference type="ARBA" id="ARBA00022692"/>
    </source>
</evidence>
<gene>
    <name evidence="10" type="ORF">SAMN05443668_12344</name>
</gene>
<evidence type="ECO:0000256" key="3">
    <source>
        <dbReference type="ARBA" id="ARBA00022475"/>
    </source>
</evidence>
<organism evidence="10 11">
    <name type="scientific">Cryptosporangium aurantiacum</name>
    <dbReference type="NCBI Taxonomy" id="134849"/>
    <lineage>
        <taxon>Bacteria</taxon>
        <taxon>Bacillati</taxon>
        <taxon>Actinomycetota</taxon>
        <taxon>Actinomycetes</taxon>
        <taxon>Cryptosporangiales</taxon>
        <taxon>Cryptosporangiaceae</taxon>
        <taxon>Cryptosporangium</taxon>
    </lineage>
</organism>
<comment type="similarity">
    <text evidence="2">Belongs to the DedA family.</text>
</comment>
<dbReference type="PANTHER" id="PTHR30353">
    <property type="entry name" value="INNER MEMBRANE PROTEIN DEDA-RELATED"/>
    <property type="match status" value="1"/>
</dbReference>
<evidence type="ECO:0000256" key="8">
    <source>
        <dbReference type="SAM" id="Phobius"/>
    </source>
</evidence>
<feature type="transmembrane region" description="Helical" evidence="8">
    <location>
        <begin position="177"/>
        <end position="198"/>
    </location>
</feature>
<evidence type="ECO:0000259" key="9">
    <source>
        <dbReference type="Pfam" id="PF09335"/>
    </source>
</evidence>
<dbReference type="AlphaFoldDB" id="A0A1M7RMS6"/>